<accession>A0A1W1ZUS6</accession>
<dbReference type="PANTHER" id="PTHR42718:SF9">
    <property type="entry name" value="MAJOR FACILITATOR SUPERFAMILY MULTIDRUG TRANSPORTER MFSC"/>
    <property type="match status" value="1"/>
</dbReference>
<evidence type="ECO:0000256" key="7">
    <source>
        <dbReference type="ARBA" id="ARBA00023136"/>
    </source>
</evidence>
<evidence type="ECO:0000256" key="1">
    <source>
        <dbReference type="ARBA" id="ARBA00004651"/>
    </source>
</evidence>
<feature type="transmembrane region" description="Helical" evidence="8">
    <location>
        <begin position="244"/>
        <end position="263"/>
    </location>
</feature>
<dbReference type="InterPro" id="IPR004638">
    <property type="entry name" value="EmrB-like"/>
</dbReference>
<dbReference type="Proteomes" id="UP000192708">
    <property type="component" value="Unassembled WGS sequence"/>
</dbReference>
<evidence type="ECO:0000313" key="10">
    <source>
        <dbReference type="EMBL" id="SMC52190.1"/>
    </source>
</evidence>
<feature type="transmembrane region" description="Helical" evidence="8">
    <location>
        <begin position="377"/>
        <end position="398"/>
    </location>
</feature>
<feature type="transmembrane region" description="Helical" evidence="8">
    <location>
        <begin position="313"/>
        <end position="336"/>
    </location>
</feature>
<dbReference type="NCBIfam" id="TIGR00711">
    <property type="entry name" value="efflux_EmrB"/>
    <property type="match status" value="1"/>
</dbReference>
<dbReference type="SUPFAM" id="SSF103473">
    <property type="entry name" value="MFS general substrate transporter"/>
    <property type="match status" value="1"/>
</dbReference>
<keyword evidence="5 8" id="KW-0812">Transmembrane</keyword>
<dbReference type="Pfam" id="PF07690">
    <property type="entry name" value="MFS_1"/>
    <property type="match status" value="1"/>
</dbReference>
<dbReference type="Gene3D" id="1.20.1720.10">
    <property type="entry name" value="Multidrug resistance protein D"/>
    <property type="match status" value="1"/>
</dbReference>
<dbReference type="PROSITE" id="PS50850">
    <property type="entry name" value="MFS"/>
    <property type="match status" value="1"/>
</dbReference>
<organism evidence="10 11">
    <name type="scientific">Polynucleobacter kasalickyi</name>
    <dbReference type="NCBI Taxonomy" id="1938817"/>
    <lineage>
        <taxon>Bacteria</taxon>
        <taxon>Pseudomonadati</taxon>
        <taxon>Pseudomonadota</taxon>
        <taxon>Betaproteobacteria</taxon>
        <taxon>Burkholderiales</taxon>
        <taxon>Burkholderiaceae</taxon>
        <taxon>Polynucleobacter</taxon>
    </lineage>
</organism>
<sequence length="520" mass="56260">MTEMNPSMPKGHLTEPEPLHGIKLILATIALGLGSFMNVLDISIANVALPTIAGDFAVSPAQGTWVITSYAVSEAIMLPLTGWLSSRFGEIKQFIIATLLFTLFSVLCGLAWSFPVLLIGRIFQGIVGASMIPLSQALIVKSFPVEKRGMALGIWALTTIIAPVSGPLIGGWLTDHYSWRWVFYINIPFGLLCTGLIYWLMKGRDNVPVKKPIDAMGLLLLAIGIGCLQIMLDKGNELDWFSSNFIVIVAVVSVISLISFIIWELGEEHPVVDLRLFKIPNFLISCLCLFIGSFAFYIFVVIGPLWMQTQLGYTPVIAGMVMASTGLLAIFAGPLFGSQLPKLGARRVATFGYICFAISAIWSGSMTTDVDFHYLQASRWIMGFGIAGFFVPLTAISLSRLKGPQIAAGAGLTNFLRNLGGSIGTALGVTIWQNDAIRNHAVLSESINPTNLQFMELSNYLTGMGLDEPAQLQLVDLLVSSQAYILSTNHLLTLSGLIMLSLIPIIWFAKPPFAAGGGGH</sequence>
<dbReference type="PRINTS" id="PR01036">
    <property type="entry name" value="TCRTETB"/>
</dbReference>
<dbReference type="Gene3D" id="1.20.1250.20">
    <property type="entry name" value="MFS general substrate transporter like domains"/>
    <property type="match status" value="1"/>
</dbReference>
<evidence type="ECO:0000256" key="2">
    <source>
        <dbReference type="ARBA" id="ARBA00008537"/>
    </source>
</evidence>
<evidence type="ECO:0000256" key="8">
    <source>
        <dbReference type="SAM" id="Phobius"/>
    </source>
</evidence>
<evidence type="ECO:0000259" key="9">
    <source>
        <dbReference type="PROSITE" id="PS50850"/>
    </source>
</evidence>
<feature type="transmembrane region" description="Helical" evidence="8">
    <location>
        <begin position="118"/>
        <end position="140"/>
    </location>
</feature>
<dbReference type="CDD" id="cd17503">
    <property type="entry name" value="MFS_LmrB_MDR_like"/>
    <property type="match status" value="1"/>
</dbReference>
<dbReference type="PANTHER" id="PTHR42718">
    <property type="entry name" value="MAJOR FACILITATOR SUPERFAMILY MULTIDRUG TRANSPORTER MFSC"/>
    <property type="match status" value="1"/>
</dbReference>
<dbReference type="AlphaFoldDB" id="A0A1W1ZUS6"/>
<feature type="transmembrane region" description="Helical" evidence="8">
    <location>
        <begin position="491"/>
        <end position="509"/>
    </location>
</feature>
<feature type="transmembrane region" description="Helical" evidence="8">
    <location>
        <begin position="213"/>
        <end position="232"/>
    </location>
</feature>
<feature type="transmembrane region" description="Helical" evidence="8">
    <location>
        <begin position="283"/>
        <end position="307"/>
    </location>
</feature>
<feature type="transmembrane region" description="Helical" evidence="8">
    <location>
        <begin position="152"/>
        <end position="173"/>
    </location>
</feature>
<evidence type="ECO:0000256" key="3">
    <source>
        <dbReference type="ARBA" id="ARBA00022448"/>
    </source>
</evidence>
<feature type="domain" description="Major facilitator superfamily (MFS) profile" evidence="9">
    <location>
        <begin position="27"/>
        <end position="513"/>
    </location>
</feature>
<protein>
    <submittedName>
        <fullName evidence="10">MFS transporter, DHA2 family, multidrug resistance protein</fullName>
    </submittedName>
</protein>
<gene>
    <name evidence="10" type="ORF">SAMN06296008_106149</name>
</gene>
<keyword evidence="11" id="KW-1185">Reference proteome</keyword>
<keyword evidence="3" id="KW-0813">Transport</keyword>
<keyword evidence="7 8" id="KW-0472">Membrane</keyword>
<dbReference type="InterPro" id="IPR020846">
    <property type="entry name" value="MFS_dom"/>
</dbReference>
<evidence type="ECO:0000256" key="4">
    <source>
        <dbReference type="ARBA" id="ARBA00022475"/>
    </source>
</evidence>
<keyword evidence="6 8" id="KW-1133">Transmembrane helix</keyword>
<dbReference type="InterPro" id="IPR036259">
    <property type="entry name" value="MFS_trans_sf"/>
</dbReference>
<keyword evidence="4" id="KW-1003">Cell membrane</keyword>
<feature type="transmembrane region" description="Helical" evidence="8">
    <location>
        <begin position="94"/>
        <end position="112"/>
    </location>
</feature>
<name>A0A1W1ZUS6_9BURK</name>
<proteinExistence type="inferred from homology"/>
<evidence type="ECO:0000313" key="11">
    <source>
        <dbReference type="Proteomes" id="UP000192708"/>
    </source>
</evidence>
<comment type="similarity">
    <text evidence="2">Belongs to the major facilitator superfamily. EmrB family.</text>
</comment>
<dbReference type="GO" id="GO:0022857">
    <property type="term" value="F:transmembrane transporter activity"/>
    <property type="evidence" value="ECO:0007669"/>
    <property type="project" value="InterPro"/>
</dbReference>
<reference evidence="10 11" key="1">
    <citation type="submission" date="2017-04" db="EMBL/GenBank/DDBJ databases">
        <authorList>
            <person name="Afonso C.L."/>
            <person name="Miller P.J."/>
            <person name="Scott M.A."/>
            <person name="Spackman E."/>
            <person name="Goraichik I."/>
            <person name="Dimitrov K.M."/>
            <person name="Suarez D.L."/>
            <person name="Swayne D.E."/>
        </authorList>
    </citation>
    <scope>NUCLEOTIDE SEQUENCE [LARGE SCALE GENOMIC DNA]</scope>
    <source>
        <strain evidence="10 11">VK13</strain>
    </source>
</reference>
<feature type="transmembrane region" description="Helical" evidence="8">
    <location>
        <begin position="179"/>
        <end position="201"/>
    </location>
</feature>
<dbReference type="InterPro" id="IPR011701">
    <property type="entry name" value="MFS"/>
</dbReference>
<feature type="transmembrane region" description="Helical" evidence="8">
    <location>
        <begin position="348"/>
        <end position="365"/>
    </location>
</feature>
<evidence type="ECO:0000256" key="5">
    <source>
        <dbReference type="ARBA" id="ARBA00022692"/>
    </source>
</evidence>
<dbReference type="GO" id="GO:0005886">
    <property type="term" value="C:plasma membrane"/>
    <property type="evidence" value="ECO:0007669"/>
    <property type="project" value="UniProtKB-SubCell"/>
</dbReference>
<dbReference type="EMBL" id="FWXJ01000006">
    <property type="protein sequence ID" value="SMC52190.1"/>
    <property type="molecule type" value="Genomic_DNA"/>
</dbReference>
<evidence type="ECO:0000256" key="6">
    <source>
        <dbReference type="ARBA" id="ARBA00022989"/>
    </source>
</evidence>
<comment type="subcellular location">
    <subcellularLocation>
        <location evidence="1">Cell membrane</location>
        <topology evidence="1">Multi-pass membrane protein</topology>
    </subcellularLocation>
</comment>
<dbReference type="STRING" id="1938817.SAMN06296008_106149"/>